<dbReference type="GO" id="GO:0006353">
    <property type="term" value="P:DNA-templated transcription termination"/>
    <property type="evidence" value="ECO:0007669"/>
    <property type="project" value="UniProtKB-UniRule"/>
</dbReference>
<dbReference type="InterPro" id="IPR006027">
    <property type="entry name" value="NusB_RsmB_TIM44"/>
</dbReference>
<keyword evidence="2 6" id="KW-0889">Transcription antitermination</keyword>
<dbReference type="KEGG" id="bih:BIP78_0436"/>
<dbReference type="CDD" id="cd00619">
    <property type="entry name" value="Terminator_NusB"/>
    <property type="match status" value="1"/>
</dbReference>
<evidence type="ECO:0000313" key="9">
    <source>
        <dbReference type="Proteomes" id="UP000287233"/>
    </source>
</evidence>
<feature type="domain" description="NusB/RsmB/TIM44" evidence="7">
    <location>
        <begin position="4"/>
        <end position="121"/>
    </location>
</feature>
<dbReference type="GO" id="GO:0005829">
    <property type="term" value="C:cytosol"/>
    <property type="evidence" value="ECO:0007669"/>
    <property type="project" value="TreeGrafter"/>
</dbReference>
<comment type="function">
    <text evidence="6">Involved in transcription antitermination. Required for transcription of ribosomal RNA (rRNA) genes. Binds specifically to the boxA antiterminator sequence of the ribosomal RNA (rrn) operons.</text>
</comment>
<sequence length="132" mass="15244">MRRQAREAVLRSLYRQEYLSATSNGLWQEDEGADEVLFARDLLRGVRDHRAEIDEIIDRRAVGWGVDRLPVVDRNILRLSLYELLYTDTPPEVVINEAVELAKAYGTEQAPAVVNGILDRVWKERRGHREMG</sequence>
<dbReference type="PANTHER" id="PTHR11078:SF3">
    <property type="entry name" value="ANTITERMINATION NUSB DOMAIN-CONTAINING PROTEIN"/>
    <property type="match status" value="1"/>
</dbReference>
<reference evidence="9" key="1">
    <citation type="submission" date="2018-12" db="EMBL/GenBank/DDBJ databases">
        <title>Complete genome sequence of an uncultured bacterium of the candidate phylum Bipolaricaulota.</title>
        <authorList>
            <person name="Kadnikov V.V."/>
            <person name="Mardanov A.V."/>
            <person name="Beletsky A.V."/>
            <person name="Frank Y.A."/>
            <person name="Karnachuk O.V."/>
            <person name="Ravin N.V."/>
        </authorList>
    </citation>
    <scope>NUCLEOTIDE SEQUENCE [LARGE SCALE GENOMIC DNA]</scope>
</reference>
<dbReference type="Proteomes" id="UP000287233">
    <property type="component" value="Chromosome"/>
</dbReference>
<accession>A0A410FT85</accession>
<dbReference type="GO" id="GO:0003723">
    <property type="term" value="F:RNA binding"/>
    <property type="evidence" value="ECO:0007669"/>
    <property type="project" value="UniProtKB-UniRule"/>
</dbReference>
<evidence type="ECO:0000256" key="2">
    <source>
        <dbReference type="ARBA" id="ARBA00022814"/>
    </source>
</evidence>
<evidence type="ECO:0000256" key="6">
    <source>
        <dbReference type="HAMAP-Rule" id="MF_00073"/>
    </source>
</evidence>
<dbReference type="InterPro" id="IPR035926">
    <property type="entry name" value="NusB-like_sf"/>
</dbReference>
<dbReference type="Pfam" id="PF01029">
    <property type="entry name" value="NusB"/>
    <property type="match status" value="1"/>
</dbReference>
<keyword evidence="5 6" id="KW-0804">Transcription</keyword>
<dbReference type="EMBL" id="CP034928">
    <property type="protein sequence ID" value="QAA76202.1"/>
    <property type="molecule type" value="Genomic_DNA"/>
</dbReference>
<dbReference type="GO" id="GO:0031564">
    <property type="term" value="P:transcription antitermination"/>
    <property type="evidence" value="ECO:0007669"/>
    <property type="project" value="UniProtKB-KW"/>
</dbReference>
<name>A0A410FT85_BIPS1</name>
<evidence type="ECO:0000256" key="5">
    <source>
        <dbReference type="ARBA" id="ARBA00023163"/>
    </source>
</evidence>
<proteinExistence type="inferred from homology"/>
<evidence type="ECO:0000256" key="4">
    <source>
        <dbReference type="ARBA" id="ARBA00023015"/>
    </source>
</evidence>
<evidence type="ECO:0000259" key="7">
    <source>
        <dbReference type="Pfam" id="PF01029"/>
    </source>
</evidence>
<dbReference type="PANTHER" id="PTHR11078">
    <property type="entry name" value="N UTILIZATION SUBSTANCE PROTEIN B-RELATED"/>
    <property type="match status" value="1"/>
</dbReference>
<dbReference type="InterPro" id="IPR011605">
    <property type="entry name" value="NusB_fam"/>
</dbReference>
<evidence type="ECO:0000256" key="1">
    <source>
        <dbReference type="ARBA" id="ARBA00005952"/>
    </source>
</evidence>
<keyword evidence="4 6" id="KW-0805">Transcription regulation</keyword>
<dbReference type="Gene3D" id="1.10.940.10">
    <property type="entry name" value="NusB-like"/>
    <property type="match status" value="1"/>
</dbReference>
<dbReference type="SUPFAM" id="SSF48013">
    <property type="entry name" value="NusB-like"/>
    <property type="match status" value="1"/>
</dbReference>
<dbReference type="AlphaFoldDB" id="A0A410FT85"/>
<keyword evidence="3 6" id="KW-0694">RNA-binding</keyword>
<comment type="similarity">
    <text evidence="1 6">Belongs to the NusB family.</text>
</comment>
<dbReference type="NCBIfam" id="TIGR01951">
    <property type="entry name" value="nusB"/>
    <property type="match status" value="1"/>
</dbReference>
<gene>
    <name evidence="6" type="primary">nusB</name>
    <name evidence="8" type="ORF">BIP78_0436</name>
</gene>
<protein>
    <recommendedName>
        <fullName evidence="6">Transcription antitermination protein NusB</fullName>
    </recommendedName>
    <alternativeName>
        <fullName evidence="6">Antitermination factor NusB</fullName>
    </alternativeName>
</protein>
<dbReference type="HAMAP" id="MF_00073">
    <property type="entry name" value="NusB"/>
    <property type="match status" value="1"/>
</dbReference>
<organism evidence="8 9">
    <name type="scientific">Bipolaricaulis sibiricus</name>
    <dbReference type="NCBI Taxonomy" id="2501609"/>
    <lineage>
        <taxon>Bacteria</taxon>
        <taxon>Candidatus Bipolaricaulota</taxon>
        <taxon>Candidatus Bipolaricaulia</taxon>
        <taxon>Candidatus Bipolaricaulales</taxon>
        <taxon>Candidatus Bipolaricaulaceae</taxon>
        <taxon>Candidatus Bipolaricaulis</taxon>
    </lineage>
</organism>
<evidence type="ECO:0000256" key="3">
    <source>
        <dbReference type="ARBA" id="ARBA00022884"/>
    </source>
</evidence>
<evidence type="ECO:0000313" key="8">
    <source>
        <dbReference type="EMBL" id="QAA76202.1"/>
    </source>
</evidence>